<keyword evidence="1" id="KW-0812">Transmembrane</keyword>
<sequence>MNRLRTYWVDQVKWWSNRSLEWWAAHLTALYIGGAITIMGARFDDLITLKLNEIGDLAAGVFGPVAFLWLILGYLQQGRELKLSSDALQLQAAELKNSVEQQTIMAQAALAQIDEQRKISLLQIEERDRLYKADLRLLVLETDTDVSGVTKAKIRIVNSGPIAHAVHYRFDPPLGDMGVGAISSISSSSEIVIDVNYEVGESSRMGMCLIDYLDDGGKKHLESFFYDLDPSTNGVVFNKITLPAMKESIASVMNKKSPVL</sequence>
<gene>
    <name evidence="2" type="ORF">ACKKH4_12900</name>
</gene>
<evidence type="ECO:0000256" key="1">
    <source>
        <dbReference type="SAM" id="Phobius"/>
    </source>
</evidence>
<feature type="transmembrane region" description="Helical" evidence="1">
    <location>
        <begin position="54"/>
        <end position="75"/>
    </location>
</feature>
<keyword evidence="1" id="KW-1133">Transmembrane helix</keyword>
<evidence type="ECO:0000313" key="3">
    <source>
        <dbReference type="Proteomes" id="UP001631987"/>
    </source>
</evidence>
<accession>A0ABW9HAT5</accession>
<protein>
    <submittedName>
        <fullName evidence="2">Uncharacterized protein</fullName>
    </submittedName>
</protein>
<dbReference type="EMBL" id="JBJVNW010000006">
    <property type="protein sequence ID" value="MFM9518140.1"/>
    <property type="molecule type" value="Genomic_DNA"/>
</dbReference>
<keyword evidence="3" id="KW-1185">Reference proteome</keyword>
<name>A0ABW9HAT5_9PSED</name>
<evidence type="ECO:0000313" key="2">
    <source>
        <dbReference type="EMBL" id="MFM9518140.1"/>
    </source>
</evidence>
<proteinExistence type="predicted"/>
<dbReference type="RefSeq" id="WP_409078624.1">
    <property type="nucleotide sequence ID" value="NZ_CP178857.1"/>
</dbReference>
<comment type="caution">
    <text evidence="2">The sequence shown here is derived from an EMBL/GenBank/DDBJ whole genome shotgun (WGS) entry which is preliminary data.</text>
</comment>
<organism evidence="2 3">
    <name type="scientific">Pseudomonas monachiensis</name>
    <dbReference type="NCBI Taxonomy" id="3060212"/>
    <lineage>
        <taxon>Bacteria</taxon>
        <taxon>Pseudomonadati</taxon>
        <taxon>Pseudomonadota</taxon>
        <taxon>Gammaproteobacteria</taxon>
        <taxon>Pseudomonadales</taxon>
        <taxon>Pseudomonadaceae</taxon>
        <taxon>Pseudomonas</taxon>
    </lineage>
</organism>
<feature type="transmembrane region" description="Helical" evidence="1">
    <location>
        <begin position="20"/>
        <end position="42"/>
    </location>
</feature>
<reference evidence="2 3" key="1">
    <citation type="submission" date="2024-12" db="EMBL/GenBank/DDBJ databases">
        <title>Pseudomonas species isolated from Lotus nodules promote plant growth.</title>
        <authorList>
            <person name="Yu Y.-H."/>
            <person name="Kurtenbach J."/>
            <person name="Crosbie D."/>
            <person name="Brachmann A."/>
            <person name="Marin M."/>
        </authorList>
    </citation>
    <scope>NUCLEOTIDE SEQUENCE [LARGE SCALE GENOMIC DNA]</scope>
    <source>
        <strain evidence="2 3">PLb12A</strain>
    </source>
</reference>
<dbReference type="Proteomes" id="UP001631987">
    <property type="component" value="Unassembled WGS sequence"/>
</dbReference>
<keyword evidence="1" id="KW-0472">Membrane</keyword>